<comment type="subcellular location">
    <subcellularLocation>
        <location evidence="1 6">Cell membrane</location>
        <topology evidence="1 6">Multi-pass membrane protein</topology>
    </subcellularLocation>
</comment>
<keyword evidence="6" id="KW-0813">Transport</keyword>
<feature type="transmembrane region" description="Helical" evidence="6">
    <location>
        <begin position="200"/>
        <end position="220"/>
    </location>
</feature>
<dbReference type="RefSeq" id="WP_317637626.1">
    <property type="nucleotide sequence ID" value="NZ_AP026803.1"/>
</dbReference>
<keyword evidence="9" id="KW-1185">Reference proteome</keyword>
<keyword evidence="5 6" id="KW-0472">Membrane</keyword>
<evidence type="ECO:0000313" key="9">
    <source>
        <dbReference type="Proteomes" id="UP001321741"/>
    </source>
</evidence>
<feature type="transmembrane region" description="Helical" evidence="6">
    <location>
        <begin position="529"/>
        <end position="551"/>
    </location>
</feature>
<sequence>MVWKLAMTGVKSRLKDYLVLFSGLAVASMTFYMFLTIAINPAFITQDVEAPSNYLNFIFTFGIVLLVIIALVYLIYANSFLLSLRQHDYGMFMMLGAKSSRIGLLIFGETLIIGLVATVIGIVLGFGLTGLVSQLLIKKLELPISHFQVILPQAVLWTIIFFIIMFSLGALRNARKLTHTPVIKLLREDQEPVKIKSRPLAQAVEAVLGLTLLAAGYFILSLPGSQIFFIIPTALITIVVGSYLTFKAFFSALINFLLRKNSFSYHGLRMFTLGQLKFRLREYTRMLTMISLLFALALGAITVGLNFDTLKEQAKVSTYYDTTLVSNSALVQKEVAKLTLKSQQTYHYKETSRFLYFKQTEFTGKPIKNAHFYLKNGKPGYRIESLPVAKLAVAGTRANNVFSTMIPNGLQKKIRLVPAAKWRELKGQNKFISLLKVKDFDRDYTTLLKIQKAQLQENRHYSYLYDNSKPSNYSFIVHFSAGFEFMGFFLGFAFLTMLASTLMFKVLSGAAADRSRYQMLHQLGARNQLLGRSITQELGTLFLLPGLLGVVDVLFGLKLFRVFLPDPYNNIWIPFTVFFILYLFYYFITVKLYKKIVLNYR</sequence>
<keyword evidence="2 6" id="KW-1003">Cell membrane</keyword>
<evidence type="ECO:0000256" key="4">
    <source>
        <dbReference type="ARBA" id="ARBA00022989"/>
    </source>
</evidence>
<proteinExistence type="inferred from homology"/>
<dbReference type="PANTHER" id="PTHR46795">
    <property type="entry name" value="ABC TRANSPORTER PERMEASE-RELATED-RELATED"/>
    <property type="match status" value="1"/>
</dbReference>
<name>A0ABM8BFB1_9LACO</name>
<feature type="transmembrane region" description="Helical" evidence="6">
    <location>
        <begin position="226"/>
        <end position="250"/>
    </location>
</feature>
<dbReference type="PIRSF" id="PIRSF018968">
    <property type="entry name" value="ABC_permease_BceB"/>
    <property type="match status" value="1"/>
</dbReference>
<evidence type="ECO:0000313" key="8">
    <source>
        <dbReference type="EMBL" id="BDR59903.1"/>
    </source>
</evidence>
<feature type="transmembrane region" description="Helical" evidence="6">
    <location>
        <begin position="485"/>
        <end position="508"/>
    </location>
</feature>
<keyword evidence="4 6" id="KW-1133">Transmembrane helix</keyword>
<organism evidence="8 9">
    <name type="scientific">Lactobacillus xylocopicola</name>
    <dbReference type="NCBI Taxonomy" id="2976676"/>
    <lineage>
        <taxon>Bacteria</taxon>
        <taxon>Bacillati</taxon>
        <taxon>Bacillota</taxon>
        <taxon>Bacilli</taxon>
        <taxon>Lactobacillales</taxon>
        <taxon>Lactobacillaceae</taxon>
        <taxon>Lactobacillus</taxon>
    </lineage>
</organism>
<evidence type="ECO:0000259" key="7">
    <source>
        <dbReference type="Pfam" id="PF02687"/>
    </source>
</evidence>
<feature type="transmembrane region" description="Helical" evidence="6">
    <location>
        <begin position="102"/>
        <end position="129"/>
    </location>
</feature>
<gene>
    <name evidence="8" type="ORF">KIM322_01640</name>
</gene>
<feature type="transmembrane region" description="Helical" evidence="6">
    <location>
        <begin position="17"/>
        <end position="37"/>
    </location>
</feature>
<evidence type="ECO:0000256" key="1">
    <source>
        <dbReference type="ARBA" id="ARBA00004651"/>
    </source>
</evidence>
<dbReference type="EMBL" id="AP026803">
    <property type="protein sequence ID" value="BDR59903.1"/>
    <property type="molecule type" value="Genomic_DNA"/>
</dbReference>
<evidence type="ECO:0000256" key="5">
    <source>
        <dbReference type="ARBA" id="ARBA00023136"/>
    </source>
</evidence>
<feature type="transmembrane region" description="Helical" evidence="6">
    <location>
        <begin position="57"/>
        <end position="81"/>
    </location>
</feature>
<dbReference type="Proteomes" id="UP001321741">
    <property type="component" value="Chromosome"/>
</dbReference>
<dbReference type="Pfam" id="PF02687">
    <property type="entry name" value="FtsX"/>
    <property type="match status" value="1"/>
</dbReference>
<protein>
    <submittedName>
        <fullName evidence="8">ABC transporter permease</fullName>
    </submittedName>
</protein>
<reference evidence="8 9" key="1">
    <citation type="journal article" date="2023" name="Microbiol. Spectr.">
        <title>Symbiosis of Carpenter Bees with Uncharacterized Lactic Acid Bacteria Showing NAD Auxotrophy.</title>
        <authorList>
            <person name="Kawasaki S."/>
            <person name="Ozawa K."/>
            <person name="Mori T."/>
            <person name="Yamamoto A."/>
            <person name="Ito M."/>
            <person name="Ohkuma M."/>
            <person name="Sakamoto M."/>
            <person name="Matsutani M."/>
        </authorList>
    </citation>
    <scope>NUCLEOTIDE SEQUENCE [LARGE SCALE GENOMIC DNA]</scope>
    <source>
        <strain evidence="8 9">Kim32-2</strain>
    </source>
</reference>
<evidence type="ECO:0000256" key="3">
    <source>
        <dbReference type="ARBA" id="ARBA00022692"/>
    </source>
</evidence>
<feature type="transmembrane region" description="Helical" evidence="6">
    <location>
        <begin position="571"/>
        <end position="593"/>
    </location>
</feature>
<feature type="transmembrane region" description="Helical" evidence="6">
    <location>
        <begin position="286"/>
        <end position="307"/>
    </location>
</feature>
<evidence type="ECO:0000256" key="2">
    <source>
        <dbReference type="ARBA" id="ARBA00022475"/>
    </source>
</evidence>
<dbReference type="InterPro" id="IPR052536">
    <property type="entry name" value="ABC-4_Integral_Memb_Prot"/>
</dbReference>
<keyword evidence="3 6" id="KW-0812">Transmembrane</keyword>
<accession>A0ABM8BFB1</accession>
<evidence type="ECO:0000256" key="6">
    <source>
        <dbReference type="PIRNR" id="PIRNR018968"/>
    </source>
</evidence>
<dbReference type="PANTHER" id="PTHR46795:SF3">
    <property type="entry name" value="ABC TRANSPORTER PERMEASE"/>
    <property type="match status" value="1"/>
</dbReference>
<feature type="domain" description="ABC3 transporter permease C-terminal" evidence="7">
    <location>
        <begin position="62"/>
        <end position="180"/>
    </location>
</feature>
<feature type="transmembrane region" description="Helical" evidence="6">
    <location>
        <begin position="149"/>
        <end position="171"/>
    </location>
</feature>
<dbReference type="InterPro" id="IPR003838">
    <property type="entry name" value="ABC3_permease_C"/>
</dbReference>
<dbReference type="InterPro" id="IPR027022">
    <property type="entry name" value="ABC_permease_BceB-typ"/>
</dbReference>
<comment type="similarity">
    <text evidence="6">Belongs to the ABC-4 integral membrane protein family.</text>
</comment>